<dbReference type="InterPro" id="IPR027806">
    <property type="entry name" value="HARBI1_dom"/>
</dbReference>
<evidence type="ECO:0000313" key="7">
    <source>
        <dbReference type="EMBL" id="VFK09560.1"/>
    </source>
</evidence>
<sequence length="159" mass="18185">MHSTTFHLAEHIKLSGTRHYPGKKKAYTRKNLVGADENKTVLLLFPTKRGPVHDKKRMDKENRMESIPPHVMCRLDKGFRGLEGPNVIGPKKKPKGTALTDEEKEQNRIISGIRMVNEHAMAGIERLCSTWHVYRNRKGQDDAFMLPASALRNFHLECT</sequence>
<evidence type="ECO:0000256" key="3">
    <source>
        <dbReference type="SAM" id="MobiDB-lite"/>
    </source>
</evidence>
<dbReference type="Pfam" id="PF13359">
    <property type="entry name" value="DDE_Tnp_4"/>
    <property type="match status" value="1"/>
</dbReference>
<dbReference type="EMBL" id="CAADFJ010000618">
    <property type="protein sequence ID" value="VFK09560.1"/>
    <property type="molecule type" value="Genomic_DNA"/>
</dbReference>
<keyword evidence="2" id="KW-0479">Metal-binding</keyword>
<keyword evidence="7" id="KW-0378">Hydrolase</keyword>
<dbReference type="EMBL" id="CAADFI010000141">
    <property type="protein sequence ID" value="VFJ98728.1"/>
    <property type="molecule type" value="Genomic_DNA"/>
</dbReference>
<dbReference type="EMBL" id="CAADFG010000137">
    <property type="protein sequence ID" value="VFJ98362.1"/>
    <property type="molecule type" value="Genomic_DNA"/>
</dbReference>
<keyword evidence="7" id="KW-0540">Nuclease</keyword>
<evidence type="ECO:0000256" key="2">
    <source>
        <dbReference type="ARBA" id="ARBA00022723"/>
    </source>
</evidence>
<dbReference type="AlphaFoldDB" id="A0A450VXS7"/>
<evidence type="ECO:0000259" key="4">
    <source>
        <dbReference type="Pfam" id="PF13359"/>
    </source>
</evidence>
<keyword evidence="7" id="KW-0255">Endonuclease</keyword>
<proteinExistence type="predicted"/>
<dbReference type="GO" id="GO:0004519">
    <property type="term" value="F:endonuclease activity"/>
    <property type="evidence" value="ECO:0007669"/>
    <property type="project" value="UniProtKB-KW"/>
</dbReference>
<feature type="domain" description="DDE Tnp4" evidence="4">
    <location>
        <begin position="19"/>
        <end position="136"/>
    </location>
</feature>
<gene>
    <name evidence="5" type="ORF">BECKH772A_GA0070896_101377</name>
    <name evidence="6" type="ORF">BECKH772B_GA0070898_101417</name>
    <name evidence="7" type="ORF">BECKH772C_GA0070978_106181</name>
</gene>
<name>A0A450VXS7_9GAMM</name>
<reference evidence="7" key="1">
    <citation type="submission" date="2019-02" db="EMBL/GenBank/DDBJ databases">
        <authorList>
            <person name="Gruber-Vodicka R. H."/>
            <person name="Seah K. B. B."/>
        </authorList>
    </citation>
    <scope>NUCLEOTIDE SEQUENCE</scope>
    <source>
        <strain evidence="7">BECK_SA2B12</strain>
        <strain evidence="5">BECK_SA2B15</strain>
        <strain evidence="6">BECK_SA2B20</strain>
    </source>
</reference>
<protein>
    <submittedName>
        <fullName evidence="7">DDE superfamily endonuclease</fullName>
    </submittedName>
</protein>
<organism evidence="7">
    <name type="scientific">Candidatus Kentrum eta</name>
    <dbReference type="NCBI Taxonomy" id="2126337"/>
    <lineage>
        <taxon>Bacteria</taxon>
        <taxon>Pseudomonadati</taxon>
        <taxon>Pseudomonadota</taxon>
        <taxon>Gammaproteobacteria</taxon>
        <taxon>Candidatus Kentrum</taxon>
    </lineage>
</organism>
<feature type="region of interest" description="Disordered" evidence="3">
    <location>
        <begin position="83"/>
        <end position="104"/>
    </location>
</feature>
<dbReference type="GO" id="GO:0046872">
    <property type="term" value="F:metal ion binding"/>
    <property type="evidence" value="ECO:0007669"/>
    <property type="project" value="UniProtKB-KW"/>
</dbReference>
<evidence type="ECO:0000256" key="1">
    <source>
        <dbReference type="ARBA" id="ARBA00001968"/>
    </source>
</evidence>
<evidence type="ECO:0000313" key="5">
    <source>
        <dbReference type="EMBL" id="VFJ98362.1"/>
    </source>
</evidence>
<evidence type="ECO:0000313" key="6">
    <source>
        <dbReference type="EMBL" id="VFJ98728.1"/>
    </source>
</evidence>
<comment type="cofactor">
    <cofactor evidence="1">
        <name>a divalent metal cation</name>
        <dbReference type="ChEBI" id="CHEBI:60240"/>
    </cofactor>
</comment>
<accession>A0A450VXS7</accession>